<evidence type="ECO:0000313" key="11">
    <source>
        <dbReference type="Proteomes" id="UP000322918"/>
    </source>
</evidence>
<protein>
    <submittedName>
        <fullName evidence="10">Response regulator transcription factor</fullName>
    </submittedName>
</protein>
<dbReference type="PANTHER" id="PTHR48111">
    <property type="entry name" value="REGULATOR OF RPOS"/>
    <property type="match status" value="1"/>
</dbReference>
<keyword evidence="3" id="KW-0805">Transcription regulation</keyword>
<feature type="modified residue" description="4-aspartylphosphate" evidence="6">
    <location>
        <position position="51"/>
    </location>
</feature>
<dbReference type="CDD" id="cd00383">
    <property type="entry name" value="trans_reg_C"/>
    <property type="match status" value="1"/>
</dbReference>
<evidence type="ECO:0000313" key="10">
    <source>
        <dbReference type="EMBL" id="KAA8485585.1"/>
    </source>
</evidence>
<evidence type="ECO:0000256" key="2">
    <source>
        <dbReference type="ARBA" id="ARBA00023012"/>
    </source>
</evidence>
<reference evidence="10 11" key="1">
    <citation type="submission" date="2019-09" db="EMBL/GenBank/DDBJ databases">
        <title>Pararcticibacter amylolyticus gen. nov., sp. nov., isolated from a rottenly hemp rope, and reclassification of Pedobacter tournemirensis as Pararcticibacter tournemirensis comb. nov.</title>
        <authorList>
            <person name="Cai Y."/>
        </authorList>
    </citation>
    <scope>NUCLEOTIDE SEQUENCE [LARGE SCALE GENOMIC DNA]</scope>
    <source>
        <strain evidence="10 11">TF5-37.2-LB10</strain>
    </source>
</reference>
<accession>A0A5M9HGQ5</accession>
<keyword evidence="2" id="KW-0902">Two-component regulatory system</keyword>
<sequence>MKVLIVEDEPELSGSIVAYLQKENYRCETADDFLQAESKVIDFQYDCMIVDIGLPGGSGLDLIKLIKSMKRNDGIIVISANSALSDKLMGLNLGADDYIAKPFHLSELSARLLSVIRRRNFQGAATFTFNELQVNIDDKSVFVHGRPLVLNKKELDLLLFLVSNKNRIVSKSAISEHLSQNESGYYRGQDVVYAHMKNLKKKLAEAGANDYIKTIYGVGYKLECYETAD</sequence>
<dbReference type="GO" id="GO:0032993">
    <property type="term" value="C:protein-DNA complex"/>
    <property type="evidence" value="ECO:0007669"/>
    <property type="project" value="TreeGrafter"/>
</dbReference>
<dbReference type="InterPro" id="IPR001789">
    <property type="entry name" value="Sig_transdc_resp-reg_receiver"/>
</dbReference>
<evidence type="ECO:0000259" key="9">
    <source>
        <dbReference type="PROSITE" id="PS51755"/>
    </source>
</evidence>
<evidence type="ECO:0000256" key="1">
    <source>
        <dbReference type="ARBA" id="ARBA00022553"/>
    </source>
</evidence>
<name>A0A5M9HGQ5_9SPHI</name>
<dbReference type="PROSITE" id="PS51755">
    <property type="entry name" value="OMPR_PHOB"/>
    <property type="match status" value="1"/>
</dbReference>
<dbReference type="Gene3D" id="3.40.50.2300">
    <property type="match status" value="1"/>
</dbReference>
<keyword evidence="1 6" id="KW-0597">Phosphoprotein</keyword>
<dbReference type="AlphaFoldDB" id="A0A5M9HGQ5"/>
<evidence type="ECO:0000256" key="6">
    <source>
        <dbReference type="PROSITE-ProRule" id="PRU00169"/>
    </source>
</evidence>
<dbReference type="SMART" id="SM00448">
    <property type="entry name" value="REC"/>
    <property type="match status" value="1"/>
</dbReference>
<dbReference type="InterPro" id="IPR039420">
    <property type="entry name" value="WalR-like"/>
</dbReference>
<dbReference type="Proteomes" id="UP000322918">
    <property type="component" value="Unassembled WGS sequence"/>
</dbReference>
<dbReference type="GO" id="GO:0000976">
    <property type="term" value="F:transcription cis-regulatory region binding"/>
    <property type="evidence" value="ECO:0007669"/>
    <property type="project" value="TreeGrafter"/>
</dbReference>
<keyword evidence="5" id="KW-0804">Transcription</keyword>
<dbReference type="SMART" id="SM00862">
    <property type="entry name" value="Trans_reg_C"/>
    <property type="match status" value="1"/>
</dbReference>
<dbReference type="EMBL" id="VWNE01000004">
    <property type="protein sequence ID" value="KAA8485585.1"/>
    <property type="molecule type" value="Genomic_DNA"/>
</dbReference>
<dbReference type="PANTHER" id="PTHR48111:SF22">
    <property type="entry name" value="REGULATOR OF RPOS"/>
    <property type="match status" value="1"/>
</dbReference>
<dbReference type="Pfam" id="PF00072">
    <property type="entry name" value="Response_reg"/>
    <property type="match status" value="1"/>
</dbReference>
<evidence type="ECO:0000256" key="5">
    <source>
        <dbReference type="ARBA" id="ARBA00023163"/>
    </source>
</evidence>
<feature type="domain" description="OmpR/PhoB-type" evidence="9">
    <location>
        <begin position="124"/>
        <end position="224"/>
    </location>
</feature>
<dbReference type="GO" id="GO:0005829">
    <property type="term" value="C:cytosol"/>
    <property type="evidence" value="ECO:0007669"/>
    <property type="project" value="TreeGrafter"/>
</dbReference>
<evidence type="ECO:0000256" key="3">
    <source>
        <dbReference type="ARBA" id="ARBA00023015"/>
    </source>
</evidence>
<evidence type="ECO:0000256" key="7">
    <source>
        <dbReference type="PROSITE-ProRule" id="PRU01091"/>
    </source>
</evidence>
<dbReference type="InterPro" id="IPR001867">
    <property type="entry name" value="OmpR/PhoB-type_DNA-bd"/>
</dbReference>
<dbReference type="GO" id="GO:0006355">
    <property type="term" value="P:regulation of DNA-templated transcription"/>
    <property type="evidence" value="ECO:0007669"/>
    <property type="project" value="InterPro"/>
</dbReference>
<keyword evidence="4 7" id="KW-0238">DNA-binding</keyword>
<proteinExistence type="predicted"/>
<organism evidence="10 11">
    <name type="scientific">Arcticibacter tournemirensis</name>
    <dbReference type="NCBI Taxonomy" id="699437"/>
    <lineage>
        <taxon>Bacteria</taxon>
        <taxon>Pseudomonadati</taxon>
        <taxon>Bacteroidota</taxon>
        <taxon>Sphingobacteriia</taxon>
        <taxon>Sphingobacteriales</taxon>
        <taxon>Sphingobacteriaceae</taxon>
        <taxon>Arcticibacter</taxon>
    </lineage>
</organism>
<feature type="DNA-binding region" description="OmpR/PhoB-type" evidence="7">
    <location>
        <begin position="124"/>
        <end position="224"/>
    </location>
</feature>
<dbReference type="Gene3D" id="1.10.10.10">
    <property type="entry name" value="Winged helix-like DNA-binding domain superfamily/Winged helix DNA-binding domain"/>
    <property type="match status" value="1"/>
</dbReference>
<dbReference type="InterPro" id="IPR036388">
    <property type="entry name" value="WH-like_DNA-bd_sf"/>
</dbReference>
<dbReference type="Pfam" id="PF00486">
    <property type="entry name" value="Trans_reg_C"/>
    <property type="match status" value="1"/>
</dbReference>
<feature type="domain" description="Response regulatory" evidence="8">
    <location>
        <begin position="2"/>
        <end position="116"/>
    </location>
</feature>
<dbReference type="SUPFAM" id="SSF52172">
    <property type="entry name" value="CheY-like"/>
    <property type="match status" value="1"/>
</dbReference>
<dbReference type="OrthoDB" id="9790442at2"/>
<dbReference type="InterPro" id="IPR011006">
    <property type="entry name" value="CheY-like_superfamily"/>
</dbReference>
<comment type="caution">
    <text evidence="10">The sequence shown here is derived from an EMBL/GenBank/DDBJ whole genome shotgun (WGS) entry which is preliminary data.</text>
</comment>
<dbReference type="GO" id="GO:0000156">
    <property type="term" value="F:phosphorelay response regulator activity"/>
    <property type="evidence" value="ECO:0007669"/>
    <property type="project" value="TreeGrafter"/>
</dbReference>
<keyword evidence="11" id="KW-1185">Reference proteome</keyword>
<dbReference type="PROSITE" id="PS50110">
    <property type="entry name" value="RESPONSE_REGULATORY"/>
    <property type="match status" value="1"/>
</dbReference>
<evidence type="ECO:0000259" key="8">
    <source>
        <dbReference type="PROSITE" id="PS50110"/>
    </source>
</evidence>
<gene>
    <name evidence="10" type="ORF">F1649_03635</name>
</gene>
<evidence type="ECO:0000256" key="4">
    <source>
        <dbReference type="ARBA" id="ARBA00023125"/>
    </source>
</evidence>
<dbReference type="RefSeq" id="WP_141813525.1">
    <property type="nucleotide sequence ID" value="NZ_VFPL01000001.1"/>
</dbReference>